<dbReference type="InterPro" id="IPR011601">
    <property type="entry name" value="MurB_C"/>
</dbReference>
<evidence type="ECO:0000313" key="3">
    <source>
        <dbReference type="EMBL" id="PIY90888.1"/>
    </source>
</evidence>
<dbReference type="InterPro" id="IPR003170">
    <property type="entry name" value="MurB"/>
</dbReference>
<dbReference type="Proteomes" id="UP000230055">
    <property type="component" value="Unassembled WGS sequence"/>
</dbReference>
<sequence>RAHKIMCSDLVILSAIIQLKKGKKSEIKRKIKEFLDYRQETQPLNFPSAGSVFKNVKFANLHKFTSNITNKKIREICGKFGDIREIPAGWLIERCNLKGKKIGKAKISEKHANFILNLGGAKARDIKKLINLIKKKVKEKFGITLEEEIQYLF</sequence>
<evidence type="ECO:0000259" key="2">
    <source>
        <dbReference type="Pfam" id="PF02873"/>
    </source>
</evidence>
<dbReference type="PANTHER" id="PTHR21071:SF4">
    <property type="entry name" value="UDP-N-ACETYLENOLPYRUVOYLGLUCOSAMINE REDUCTASE"/>
    <property type="match status" value="1"/>
</dbReference>
<dbReference type="GO" id="GO:0008762">
    <property type="term" value="F:UDP-N-acetylmuramate dehydrogenase activity"/>
    <property type="evidence" value="ECO:0007669"/>
    <property type="project" value="InterPro"/>
</dbReference>
<dbReference type="Pfam" id="PF02873">
    <property type="entry name" value="MurB_C"/>
    <property type="match status" value="1"/>
</dbReference>
<gene>
    <name evidence="3" type="ORF">COY72_01095</name>
</gene>
<dbReference type="GO" id="GO:0071555">
    <property type="term" value="P:cell wall organization"/>
    <property type="evidence" value="ECO:0007669"/>
    <property type="project" value="TreeGrafter"/>
</dbReference>
<accession>A0A2M7R8H7</accession>
<dbReference type="HAMAP" id="MF_00037">
    <property type="entry name" value="MurB"/>
    <property type="match status" value="1"/>
</dbReference>
<comment type="cofactor">
    <cofactor evidence="1">
        <name>FAD</name>
        <dbReference type="ChEBI" id="CHEBI:57692"/>
    </cofactor>
</comment>
<evidence type="ECO:0000256" key="1">
    <source>
        <dbReference type="ARBA" id="ARBA00001974"/>
    </source>
</evidence>
<protein>
    <recommendedName>
        <fullName evidence="2">UDP-N-acetylenolpyruvoylglucosamine reductase C-terminal domain-containing protein</fullName>
    </recommendedName>
</protein>
<dbReference type="GO" id="GO:0005829">
    <property type="term" value="C:cytosol"/>
    <property type="evidence" value="ECO:0007669"/>
    <property type="project" value="TreeGrafter"/>
</dbReference>
<feature type="non-terminal residue" evidence="3">
    <location>
        <position position="1"/>
    </location>
</feature>
<dbReference type="AlphaFoldDB" id="A0A2M7R8H7"/>
<dbReference type="EMBL" id="PFLX01000028">
    <property type="protein sequence ID" value="PIY90888.1"/>
    <property type="molecule type" value="Genomic_DNA"/>
</dbReference>
<organism evidence="3 4">
    <name type="scientific">Candidatus Nealsonbacteria bacterium CG_4_10_14_0_8_um_filter_35_10</name>
    <dbReference type="NCBI Taxonomy" id="1974683"/>
    <lineage>
        <taxon>Bacteria</taxon>
        <taxon>Candidatus Nealsoniibacteriota</taxon>
    </lineage>
</organism>
<dbReference type="Gene3D" id="3.90.78.10">
    <property type="entry name" value="UDP-N-acetylenolpyruvoylglucosamine reductase, C-terminal domain"/>
    <property type="match status" value="1"/>
</dbReference>
<feature type="domain" description="UDP-N-acetylenolpyruvoylglucosamine reductase C-terminal" evidence="2">
    <location>
        <begin position="26"/>
        <end position="151"/>
    </location>
</feature>
<dbReference type="PANTHER" id="PTHR21071">
    <property type="entry name" value="UDP-N-ACETYLENOLPYRUVOYLGLUCOSAMINE REDUCTASE"/>
    <property type="match status" value="1"/>
</dbReference>
<dbReference type="InterPro" id="IPR036635">
    <property type="entry name" value="MurB_C_sf"/>
</dbReference>
<name>A0A2M7R8H7_9BACT</name>
<reference evidence="4" key="1">
    <citation type="submission" date="2017-09" db="EMBL/GenBank/DDBJ databases">
        <title>Depth-based differentiation of microbial function through sediment-hosted aquifers and enrichment of novel symbionts in the deep terrestrial subsurface.</title>
        <authorList>
            <person name="Probst A.J."/>
            <person name="Ladd B."/>
            <person name="Jarett J.K."/>
            <person name="Geller-Mcgrath D.E."/>
            <person name="Sieber C.M.K."/>
            <person name="Emerson J.B."/>
            <person name="Anantharaman K."/>
            <person name="Thomas B.C."/>
            <person name="Malmstrom R."/>
            <person name="Stieglmeier M."/>
            <person name="Klingl A."/>
            <person name="Woyke T."/>
            <person name="Ryan C.M."/>
            <person name="Banfield J.F."/>
        </authorList>
    </citation>
    <scope>NUCLEOTIDE SEQUENCE [LARGE SCALE GENOMIC DNA]</scope>
</reference>
<dbReference type="GO" id="GO:0050660">
    <property type="term" value="F:flavin adenine dinucleotide binding"/>
    <property type="evidence" value="ECO:0007669"/>
    <property type="project" value="TreeGrafter"/>
</dbReference>
<comment type="caution">
    <text evidence="3">The sequence shown here is derived from an EMBL/GenBank/DDBJ whole genome shotgun (WGS) entry which is preliminary data.</text>
</comment>
<evidence type="ECO:0000313" key="4">
    <source>
        <dbReference type="Proteomes" id="UP000230055"/>
    </source>
</evidence>
<proteinExistence type="inferred from homology"/>
<dbReference type="SUPFAM" id="SSF56194">
    <property type="entry name" value="Uridine diphospho-N-Acetylenolpyruvylglucosamine reductase, MurB, C-terminal domain"/>
    <property type="match status" value="1"/>
</dbReference>